<reference evidence="3" key="1">
    <citation type="journal article" date="2019" name="Int. J. Syst. Evol. Microbiol.">
        <title>The Global Catalogue of Microorganisms (GCM) 10K type strain sequencing project: providing services to taxonomists for standard genome sequencing and annotation.</title>
        <authorList>
            <consortium name="The Broad Institute Genomics Platform"/>
            <consortium name="The Broad Institute Genome Sequencing Center for Infectious Disease"/>
            <person name="Wu L."/>
            <person name="Ma J."/>
        </authorList>
    </citation>
    <scope>NUCLEOTIDE SEQUENCE [LARGE SCALE GENOMIC DNA]</scope>
    <source>
        <strain evidence="3">CGMCC 1.6784</strain>
    </source>
</reference>
<evidence type="ECO:0008006" key="4">
    <source>
        <dbReference type="Google" id="ProtNLM"/>
    </source>
</evidence>
<organism evidence="2 3">
    <name type="scientific">Novosphingobium indicum</name>
    <dbReference type="NCBI Taxonomy" id="462949"/>
    <lineage>
        <taxon>Bacteria</taxon>
        <taxon>Pseudomonadati</taxon>
        <taxon>Pseudomonadota</taxon>
        <taxon>Alphaproteobacteria</taxon>
        <taxon>Sphingomonadales</taxon>
        <taxon>Sphingomonadaceae</taxon>
        <taxon>Novosphingobium</taxon>
    </lineage>
</organism>
<dbReference type="InterPro" id="IPR019027">
    <property type="entry name" value="Pilus_biogenesis_CpaD-related"/>
</dbReference>
<dbReference type="Pfam" id="PF09476">
    <property type="entry name" value="Pilus_CpaD"/>
    <property type="match status" value="1"/>
</dbReference>
<protein>
    <recommendedName>
        <fullName evidence="4">Pilus assembly protein CpaD</fullName>
    </recommendedName>
</protein>
<name>A0ABQ2JC26_9SPHN</name>
<dbReference type="PROSITE" id="PS51257">
    <property type="entry name" value="PROKAR_LIPOPROTEIN"/>
    <property type="match status" value="1"/>
</dbReference>
<keyword evidence="3" id="KW-1185">Reference proteome</keyword>
<gene>
    <name evidence="2" type="ORF">GCM10011349_04500</name>
</gene>
<evidence type="ECO:0000256" key="1">
    <source>
        <dbReference type="SAM" id="MobiDB-lite"/>
    </source>
</evidence>
<proteinExistence type="predicted"/>
<comment type="caution">
    <text evidence="2">The sequence shown here is derived from an EMBL/GenBank/DDBJ whole genome shotgun (WGS) entry which is preliminary data.</text>
</comment>
<accession>A0ABQ2JC26</accession>
<feature type="compositionally biased region" description="Polar residues" evidence="1">
    <location>
        <begin position="181"/>
        <end position="195"/>
    </location>
</feature>
<feature type="region of interest" description="Disordered" evidence="1">
    <location>
        <begin position="179"/>
        <end position="219"/>
    </location>
</feature>
<dbReference type="RefSeq" id="WP_188817854.1">
    <property type="nucleotide sequence ID" value="NZ_BMLK01000002.1"/>
</dbReference>
<evidence type="ECO:0000313" key="3">
    <source>
        <dbReference type="Proteomes" id="UP000605099"/>
    </source>
</evidence>
<sequence length="219" mass="22618">MRSSKPAHAFRFGGAALAISLGLALSGCGGIPTNRSMYSVHQPVVEKVSYTLDVTTSGSGLAYGEQGRLAGWFDAMGLKYGDKVYVDDPNANAATHNAVEAVASRYGILLGGEPPRTGGYLSPGTARIVLVRSKASVPSCPDWSAKSDFNPNNGLTSNYGCATNTNLAAMVADPEDLLNGEDTTGSTVSMSSNKAISAYRKAEPTGNGNTVSQTGSKSN</sequence>
<feature type="compositionally biased region" description="Polar residues" evidence="1">
    <location>
        <begin position="206"/>
        <end position="219"/>
    </location>
</feature>
<dbReference type="EMBL" id="BMLK01000002">
    <property type="protein sequence ID" value="GGN41969.1"/>
    <property type="molecule type" value="Genomic_DNA"/>
</dbReference>
<dbReference type="Proteomes" id="UP000605099">
    <property type="component" value="Unassembled WGS sequence"/>
</dbReference>
<evidence type="ECO:0000313" key="2">
    <source>
        <dbReference type="EMBL" id="GGN41969.1"/>
    </source>
</evidence>